<evidence type="ECO:0000313" key="1">
    <source>
        <dbReference type="EMBL" id="KAF5396622.1"/>
    </source>
</evidence>
<protein>
    <submittedName>
        <fullName evidence="1">Uncharacterized protein</fullName>
    </submittedName>
</protein>
<comment type="caution">
    <text evidence="1">The sequence shown here is derived from an EMBL/GenBank/DDBJ whole genome shotgun (WGS) entry which is preliminary data.</text>
</comment>
<evidence type="ECO:0000313" key="2">
    <source>
        <dbReference type="Proteomes" id="UP000748531"/>
    </source>
</evidence>
<dbReference type="EMBL" id="LUCH01007730">
    <property type="protein sequence ID" value="KAF5396622.1"/>
    <property type="molecule type" value="Genomic_DNA"/>
</dbReference>
<reference evidence="1" key="1">
    <citation type="submission" date="2019-05" db="EMBL/GenBank/DDBJ databases">
        <title>Annotation for the trematode Paragonimus heterotremus.</title>
        <authorList>
            <person name="Choi Y.-J."/>
        </authorList>
    </citation>
    <scope>NUCLEOTIDE SEQUENCE</scope>
    <source>
        <strain evidence="1">LC</strain>
    </source>
</reference>
<dbReference type="Proteomes" id="UP000748531">
    <property type="component" value="Unassembled WGS sequence"/>
</dbReference>
<name>A0A8J4WTS4_9TREM</name>
<proteinExistence type="predicted"/>
<keyword evidence="2" id="KW-1185">Reference proteome</keyword>
<organism evidence="1 2">
    <name type="scientific">Paragonimus heterotremus</name>
    <dbReference type="NCBI Taxonomy" id="100268"/>
    <lineage>
        <taxon>Eukaryota</taxon>
        <taxon>Metazoa</taxon>
        <taxon>Spiralia</taxon>
        <taxon>Lophotrochozoa</taxon>
        <taxon>Platyhelminthes</taxon>
        <taxon>Trematoda</taxon>
        <taxon>Digenea</taxon>
        <taxon>Plagiorchiida</taxon>
        <taxon>Troglotremata</taxon>
        <taxon>Troglotrematidae</taxon>
        <taxon>Paragonimus</taxon>
    </lineage>
</organism>
<sequence length="30" mass="3344">MVLSTFQVSHVCVVHGLLRRSISITIMSTK</sequence>
<dbReference type="AlphaFoldDB" id="A0A8J4WTS4"/>
<gene>
    <name evidence="1" type="ORF">PHET_10445</name>
</gene>
<accession>A0A8J4WTS4</accession>